<sequence length="95" mass="11109">MSEESIDRVGKVEFVSKSPKTVIERSPYLIRTTSSAFYLSFMQEKKDVDESPEISIFRSSTVREERRMSDFDLWDMLLFGARRPKIKTPPVVPFK</sequence>
<reference evidence="1" key="1">
    <citation type="submission" date="2020-07" db="EMBL/GenBank/DDBJ databases">
        <title>Multicomponent nature underlies the extraordinary mechanical properties of spider dragline silk.</title>
        <authorList>
            <person name="Kono N."/>
            <person name="Nakamura H."/>
            <person name="Mori M."/>
            <person name="Yoshida Y."/>
            <person name="Ohtoshi R."/>
            <person name="Malay A.D."/>
            <person name="Moran D.A.P."/>
            <person name="Tomita M."/>
            <person name="Numata K."/>
            <person name="Arakawa K."/>
        </authorList>
    </citation>
    <scope>NUCLEOTIDE SEQUENCE</scope>
</reference>
<dbReference type="EMBL" id="BMAO01008260">
    <property type="protein sequence ID" value="GFR22158.1"/>
    <property type="molecule type" value="Genomic_DNA"/>
</dbReference>
<dbReference type="Proteomes" id="UP000887116">
    <property type="component" value="Unassembled WGS sequence"/>
</dbReference>
<dbReference type="AlphaFoldDB" id="A0A8X6HG14"/>
<evidence type="ECO:0000313" key="2">
    <source>
        <dbReference type="Proteomes" id="UP000887116"/>
    </source>
</evidence>
<protein>
    <submittedName>
        <fullName evidence="1">Uncharacterized protein</fullName>
    </submittedName>
</protein>
<gene>
    <name evidence="1" type="primary">AVEN_128111_1</name>
    <name evidence="1" type="ORF">TNCT_426181</name>
</gene>
<accession>A0A8X6HG14</accession>
<name>A0A8X6HG14_TRICU</name>
<organism evidence="1 2">
    <name type="scientific">Trichonephila clavata</name>
    <name type="common">Joro spider</name>
    <name type="synonym">Nephila clavata</name>
    <dbReference type="NCBI Taxonomy" id="2740835"/>
    <lineage>
        <taxon>Eukaryota</taxon>
        <taxon>Metazoa</taxon>
        <taxon>Ecdysozoa</taxon>
        <taxon>Arthropoda</taxon>
        <taxon>Chelicerata</taxon>
        <taxon>Arachnida</taxon>
        <taxon>Araneae</taxon>
        <taxon>Araneomorphae</taxon>
        <taxon>Entelegynae</taxon>
        <taxon>Araneoidea</taxon>
        <taxon>Nephilidae</taxon>
        <taxon>Trichonephila</taxon>
    </lineage>
</organism>
<proteinExistence type="predicted"/>
<comment type="caution">
    <text evidence="1">The sequence shown here is derived from an EMBL/GenBank/DDBJ whole genome shotgun (WGS) entry which is preliminary data.</text>
</comment>
<dbReference type="OrthoDB" id="6434202at2759"/>
<keyword evidence="2" id="KW-1185">Reference proteome</keyword>
<evidence type="ECO:0000313" key="1">
    <source>
        <dbReference type="EMBL" id="GFR22158.1"/>
    </source>
</evidence>